<dbReference type="PANTHER" id="PTHR42648">
    <property type="entry name" value="TRANSPOSASE, PUTATIVE-RELATED"/>
    <property type="match status" value="1"/>
</dbReference>
<accession>A0A8J5ZDP4</accession>
<dbReference type="Pfam" id="PF07727">
    <property type="entry name" value="RVT_2"/>
    <property type="match status" value="2"/>
</dbReference>
<organism evidence="5 6">
    <name type="scientific">Gossypium anomalum</name>
    <dbReference type="NCBI Taxonomy" id="47600"/>
    <lineage>
        <taxon>Eukaryota</taxon>
        <taxon>Viridiplantae</taxon>
        <taxon>Streptophyta</taxon>
        <taxon>Embryophyta</taxon>
        <taxon>Tracheophyta</taxon>
        <taxon>Spermatophyta</taxon>
        <taxon>Magnoliopsida</taxon>
        <taxon>eudicotyledons</taxon>
        <taxon>Gunneridae</taxon>
        <taxon>Pentapetalae</taxon>
        <taxon>rosids</taxon>
        <taxon>malvids</taxon>
        <taxon>Malvales</taxon>
        <taxon>Malvaceae</taxon>
        <taxon>Malvoideae</taxon>
        <taxon>Gossypium</taxon>
    </lineage>
</organism>
<gene>
    <name evidence="5" type="ORF">CXB51_002467</name>
</gene>
<dbReference type="Pfam" id="PF25597">
    <property type="entry name" value="SH3_retrovirus"/>
    <property type="match status" value="1"/>
</dbReference>
<dbReference type="InterPro" id="IPR057670">
    <property type="entry name" value="SH3_retrovirus"/>
</dbReference>
<dbReference type="InterPro" id="IPR043502">
    <property type="entry name" value="DNA/RNA_pol_sf"/>
</dbReference>
<dbReference type="InterPro" id="IPR036397">
    <property type="entry name" value="RNaseH_sf"/>
</dbReference>
<keyword evidence="1" id="KW-0479">Metal-binding</keyword>
<dbReference type="SUPFAM" id="SSF56672">
    <property type="entry name" value="DNA/RNA polymerases"/>
    <property type="match status" value="1"/>
</dbReference>
<protein>
    <recommendedName>
        <fullName evidence="4">Integrase catalytic domain-containing protein</fullName>
    </recommendedName>
</protein>
<proteinExistence type="predicted"/>
<name>A0A8J5ZDP4_9ROSI</name>
<dbReference type="InterPro" id="IPR001584">
    <property type="entry name" value="Integrase_cat-core"/>
</dbReference>
<feature type="compositionally biased region" description="Low complexity" evidence="3">
    <location>
        <begin position="667"/>
        <end position="681"/>
    </location>
</feature>
<feature type="domain" description="Integrase catalytic" evidence="4">
    <location>
        <begin position="434"/>
        <end position="552"/>
    </location>
</feature>
<keyword evidence="6" id="KW-1185">Reference proteome</keyword>
<evidence type="ECO:0000313" key="6">
    <source>
        <dbReference type="Proteomes" id="UP000701853"/>
    </source>
</evidence>
<evidence type="ECO:0000259" key="4">
    <source>
        <dbReference type="PROSITE" id="PS50994"/>
    </source>
</evidence>
<reference evidence="5 6" key="1">
    <citation type="journal article" date="2021" name="bioRxiv">
        <title>The Gossypium anomalum genome as a resource for cotton improvement and evolutionary analysis of hybrid incompatibility.</title>
        <authorList>
            <person name="Grover C.E."/>
            <person name="Yuan D."/>
            <person name="Arick M.A."/>
            <person name="Miller E.R."/>
            <person name="Hu G."/>
            <person name="Peterson D.G."/>
            <person name="Wendel J.F."/>
            <person name="Udall J.A."/>
        </authorList>
    </citation>
    <scope>NUCLEOTIDE SEQUENCE [LARGE SCALE GENOMIC DNA]</scope>
    <source>
        <strain evidence="5">JFW-Udall</strain>
        <tissue evidence="5">Leaf</tissue>
    </source>
</reference>
<dbReference type="InterPro" id="IPR013103">
    <property type="entry name" value="RVT_2"/>
</dbReference>
<feature type="compositionally biased region" description="Basic and acidic residues" evidence="3">
    <location>
        <begin position="657"/>
        <end position="666"/>
    </location>
</feature>
<dbReference type="SUPFAM" id="SSF53098">
    <property type="entry name" value="Ribonuclease H-like"/>
    <property type="match status" value="1"/>
</dbReference>
<dbReference type="Gene3D" id="3.30.420.10">
    <property type="entry name" value="Ribonuclease H-like superfamily/Ribonuclease H"/>
    <property type="match status" value="1"/>
</dbReference>
<evidence type="ECO:0000313" key="5">
    <source>
        <dbReference type="EMBL" id="KAG8504119.1"/>
    </source>
</evidence>
<sequence>MATTYSADSDSIEPTVSVFLGDRVVTSFPRHEVVKIDADSFIQWQQQIRLIFCGCGLLGFLDGMLTAPPRFVLSSDALLTVSRSLISEAERMAVLLAGLSSEFEAIVSHASLSPDVLVAANVVEGTQLQPTDGAFRGGHPLDVVVVEAFILKSNVRSAIGLVISHNSVTADIIVMGSRRWKHKHRRGAMVILRLVRTGESWNVRTDPLCMVKIEGPLVKIGGLKFGQMKNDVNSPNLNSGSYGRNDFGIGRCSLGPQFGGDSLGHRMVGRLLDRVGPTVHEALWRTKPRARVFSVDSSSYDSSQFVGIPPRLPELHASNYFDATTYDSNFNTTDSYVSLPVGSTSWCPDSGATHHVCRDTSDLHGSIPYSGHPDTENLNAGQVRDGFYHLLAGLDSLLPSLHNAALHVCSPADDVFRLWHNRLGHPANNIKGKSHKLPFSHSSIKYVDLFELVVSDLWGPAAVPCEENLYYVSFIDMTSRFTWVYLISRKSQALECFGQFQNMVFTQFGKHIKQFQSDWGGEFHTFSSVLANQGILHPISCPHTSEQNGVADLQCILLIDCLLRFSTGRPHFKPSIFLGYSSRHKGYFCPTPDGKVIVSRHVVFDENQFLFSLSSTGDKLPLNTTTYVPVVQSVVPNEVRLDHVSATEDSVNSPIHNGDRTQHDSSDMYSASQHSSHSRSAVQEEVPSTANFPTEPPTVPPVSTINTHAMVSRSKAGIFKPKALCADKVEAKPCSVKEALAHPDWRLAVQAEFDALLANSTWELSPLPPGRKVIGCKWLFRIKKNPDGMINRRKARLVAKGCSQVLGCDFKETFSLVVKPATIRAILSIAVTNGWSLRQVDVNNVFLNGDLTDEVFMQQPPGYEQSGPNGEKLLSKSDASLFVRSFSDHTLYVLVYVDNIVITGSSSDAINCFVQWLYNKFALKDMGELHYFLGIEVSRSPSGSLYLCQRKYIRELLARSSMTNAKSVHTPMVNSSLLSKDESEPLADPTEYHSIAGALQYIVLTRPDIAYAVNRVCQFMHAPTSLHMVALK</sequence>
<dbReference type="PROSITE" id="PS50994">
    <property type="entry name" value="INTEGRASE"/>
    <property type="match status" value="1"/>
</dbReference>
<keyword evidence="2" id="KW-0378">Hydrolase</keyword>
<dbReference type="PANTHER" id="PTHR42648:SF26">
    <property type="entry name" value="INTEGRASE CATALYTIC DOMAIN-CONTAINING PROTEIN"/>
    <property type="match status" value="1"/>
</dbReference>
<dbReference type="OrthoDB" id="997331at2759"/>
<feature type="region of interest" description="Disordered" evidence="3">
    <location>
        <begin position="645"/>
        <end position="704"/>
    </location>
</feature>
<dbReference type="GO" id="GO:0003676">
    <property type="term" value="F:nucleic acid binding"/>
    <property type="evidence" value="ECO:0007669"/>
    <property type="project" value="InterPro"/>
</dbReference>
<evidence type="ECO:0000256" key="2">
    <source>
        <dbReference type="ARBA" id="ARBA00022801"/>
    </source>
</evidence>
<evidence type="ECO:0000256" key="3">
    <source>
        <dbReference type="SAM" id="MobiDB-lite"/>
    </source>
</evidence>
<dbReference type="InterPro" id="IPR012337">
    <property type="entry name" value="RNaseH-like_sf"/>
</dbReference>
<dbReference type="InterPro" id="IPR039537">
    <property type="entry name" value="Retrotran_Ty1/copia-like"/>
</dbReference>
<dbReference type="Proteomes" id="UP000701853">
    <property type="component" value="Chromosome 1"/>
</dbReference>
<dbReference type="GO" id="GO:0016787">
    <property type="term" value="F:hydrolase activity"/>
    <property type="evidence" value="ECO:0007669"/>
    <property type="project" value="UniProtKB-KW"/>
</dbReference>
<comment type="caution">
    <text evidence="5">The sequence shown here is derived from an EMBL/GenBank/DDBJ whole genome shotgun (WGS) entry which is preliminary data.</text>
</comment>
<dbReference type="GO" id="GO:0015074">
    <property type="term" value="P:DNA integration"/>
    <property type="evidence" value="ECO:0007669"/>
    <property type="project" value="InterPro"/>
</dbReference>
<evidence type="ECO:0000256" key="1">
    <source>
        <dbReference type="ARBA" id="ARBA00022723"/>
    </source>
</evidence>
<dbReference type="GO" id="GO:0046872">
    <property type="term" value="F:metal ion binding"/>
    <property type="evidence" value="ECO:0007669"/>
    <property type="project" value="UniProtKB-KW"/>
</dbReference>
<dbReference type="AlphaFoldDB" id="A0A8J5ZDP4"/>
<dbReference type="EMBL" id="JAHUZN010000001">
    <property type="protein sequence ID" value="KAG8504119.1"/>
    <property type="molecule type" value="Genomic_DNA"/>
</dbReference>